<dbReference type="EMBL" id="KU752557">
    <property type="protein sequence ID" value="AOW41442.1"/>
    <property type="molecule type" value="Genomic_DNA"/>
</dbReference>
<evidence type="ECO:0000313" key="1">
    <source>
        <dbReference type="EMBL" id="AOW41442.1"/>
    </source>
</evidence>
<dbReference type="GeneID" id="37616979"/>
<name>A0A1D8QLA2_GVTN</name>
<protein>
    <submittedName>
        <fullName evidence="1">Lef-4</fullName>
    </submittedName>
</protein>
<evidence type="ECO:0000313" key="2">
    <source>
        <dbReference type="Proteomes" id="UP000232707"/>
    </source>
</evidence>
<reference evidence="1 2" key="1">
    <citation type="submission" date="2016-02" db="EMBL/GenBank/DDBJ databases">
        <title>Genome sequence of a new Betabaculovirus TnGV isolated from the cabagge looper Trichoplusia ni (Lepidoptera: Noctuidae).</title>
        <authorList>
            <person name="Del Rincon-Castro M.C."/>
            <person name="Bivian-Hernandez Mdl.A."/>
            <person name="Lopez-Tlacomulco J.J."/>
            <person name="Ibarra J.E."/>
        </authorList>
    </citation>
    <scope>NUCLEOTIDE SEQUENCE [LARGE SCALE GENOMIC DNA]</scope>
    <source>
        <strain evidence="1">LBIV-12</strain>
    </source>
</reference>
<dbReference type="RefSeq" id="YP_009506174.1">
    <property type="nucleotide sequence ID" value="NC_038375.1"/>
</dbReference>
<accession>A0A1D8QLA2</accession>
<dbReference type="InterPro" id="IPR007790">
    <property type="entry name" value="LEF-4"/>
</dbReference>
<sequence>MDNKNNDSVICHDEYEISYTLTLPQDLLYTIKEYLDKQFFNRECYVEIVDVDHTRTRLQDSKLQSVTKRVIDCNKIVVLCEDVFVPLFDRHCVETRTKTCSSKIRRLCKVLVYNYEGIEIKFEHVYFEYNDGDSLDPLMASKQIALHNLLVDDKPLDVTNNSHLGSDEILANCRIELEYESAGNPNQAALHRMAELIANLENCVINVKIEPFIQHTSVLNEIQLRSFVEEIDTVSVHENDYAYWAVKLDGVRGRGYIINGSHIYLQLDDMRLFAGDLSEILGRNKILCVQVEYIENCKTFYVTDVVSVYKFLYDNRNQFEKSSPYPINLQQAIQFLSRHTDKQLSFCHNNDKYTIKFQTYNTARGKLITENVPNDGFVAVTRSGELHKIKDHRTVEMVYVRDGMFECSFGVYTNVEASGNLEVNQIYEVVIVDNDNNCVRVVKQRKDRIVPN</sequence>
<dbReference type="GO" id="GO:0006355">
    <property type="term" value="P:regulation of DNA-templated transcription"/>
    <property type="evidence" value="ECO:0007669"/>
    <property type="project" value="InterPro"/>
</dbReference>
<dbReference type="Pfam" id="PF05098">
    <property type="entry name" value="LEF-4"/>
    <property type="match status" value="1"/>
</dbReference>
<organism evidence="1 2">
    <name type="scientific">Trichoplusia ni granulovirus LBIV-12</name>
    <dbReference type="NCBI Taxonomy" id="1916701"/>
    <lineage>
        <taxon>Viruses</taxon>
        <taxon>Viruses incertae sedis</taxon>
        <taxon>Naldaviricetes</taxon>
        <taxon>Lefavirales</taxon>
        <taxon>Baculoviridae</taxon>
        <taxon>Betabaculovirus</taxon>
        <taxon>Betabaculovirus trini</taxon>
    </lineage>
</organism>
<proteinExistence type="predicted"/>
<dbReference type="Proteomes" id="UP000232707">
    <property type="component" value="Segment"/>
</dbReference>
<keyword evidence="2" id="KW-1185">Reference proteome</keyword>
<dbReference type="KEGG" id="vg:37616979"/>